<dbReference type="GO" id="GO:0003677">
    <property type="term" value="F:DNA binding"/>
    <property type="evidence" value="ECO:0007669"/>
    <property type="project" value="UniProtKB-UniRule"/>
</dbReference>
<protein>
    <submittedName>
        <fullName evidence="7">Tigger transposable element-derived protein 1-like</fullName>
    </submittedName>
</protein>
<evidence type="ECO:0000313" key="8">
    <source>
        <dbReference type="Proteomes" id="UP000007267"/>
    </source>
</evidence>
<dbReference type="KEGG" id="pss:102458430"/>
<dbReference type="GeneTree" id="ENSGT00940000163154"/>
<dbReference type="Ensembl" id="ENSPSIT00000001789.1">
    <property type="protein sequence ID" value="ENSPSIP00000001782.1"/>
    <property type="gene ID" value="ENSPSIG00000001789.1"/>
</dbReference>
<dbReference type="RefSeq" id="XP_006138987.1">
    <property type="nucleotide sequence ID" value="XM_006138925.3"/>
</dbReference>
<proteinExistence type="predicted"/>
<dbReference type="EMBL" id="AGCU01200537">
    <property type="status" value="NOT_ANNOTATED_CDS"/>
    <property type="molecule type" value="Genomic_DNA"/>
</dbReference>
<dbReference type="OMA" id="NIGESWH"/>
<dbReference type="PANTHER" id="PTHR19303">
    <property type="entry name" value="TRANSPOSON"/>
    <property type="match status" value="1"/>
</dbReference>
<dbReference type="InterPro" id="IPR006600">
    <property type="entry name" value="HTH_CenpB_DNA-bd_dom"/>
</dbReference>
<dbReference type="Pfam" id="PF03184">
    <property type="entry name" value="DDE_1"/>
    <property type="match status" value="1"/>
</dbReference>
<feature type="DNA-binding region" description="H-T-H motif" evidence="4">
    <location>
        <begin position="39"/>
        <end position="59"/>
    </location>
</feature>
<dbReference type="PANTHER" id="PTHR19303:SF26">
    <property type="entry name" value="TIGGER TRANSPOSABLE ELEMENT-DERIVED PROTEIN 1"/>
    <property type="match status" value="1"/>
</dbReference>
<dbReference type="InterPro" id="IPR007889">
    <property type="entry name" value="HTH_Psq"/>
</dbReference>
<dbReference type="Pfam" id="PF04218">
    <property type="entry name" value="CENP-B_N"/>
    <property type="match status" value="1"/>
</dbReference>
<comment type="subcellular location">
    <subcellularLocation>
        <location evidence="1 4">Nucleus</location>
    </subcellularLocation>
</comment>
<evidence type="ECO:0000256" key="3">
    <source>
        <dbReference type="ARBA" id="ARBA00023242"/>
    </source>
</evidence>
<organism evidence="7 8">
    <name type="scientific">Pelodiscus sinensis</name>
    <name type="common">Chinese softshell turtle</name>
    <name type="synonym">Trionyx sinensis</name>
    <dbReference type="NCBI Taxonomy" id="13735"/>
    <lineage>
        <taxon>Eukaryota</taxon>
        <taxon>Metazoa</taxon>
        <taxon>Chordata</taxon>
        <taxon>Craniata</taxon>
        <taxon>Vertebrata</taxon>
        <taxon>Euteleostomi</taxon>
        <taxon>Archelosauria</taxon>
        <taxon>Testudinata</taxon>
        <taxon>Testudines</taxon>
        <taxon>Cryptodira</taxon>
        <taxon>Trionychia</taxon>
        <taxon>Trionychidae</taxon>
        <taxon>Pelodiscus</taxon>
    </lineage>
</organism>
<dbReference type="HOGENOM" id="CLU_018294_1_4_1"/>
<accession>K7F172</accession>
<feature type="domain" description="HTH CENPB-type" evidence="6">
    <location>
        <begin position="77"/>
        <end position="157"/>
    </location>
</feature>
<dbReference type="PROSITE" id="PS50960">
    <property type="entry name" value="HTH_PSQ"/>
    <property type="match status" value="1"/>
</dbReference>
<dbReference type="Pfam" id="PF03221">
    <property type="entry name" value="HTH_Tnp_Tc5"/>
    <property type="match status" value="1"/>
</dbReference>
<dbReference type="SMART" id="SM00674">
    <property type="entry name" value="CENPB"/>
    <property type="match status" value="1"/>
</dbReference>
<evidence type="ECO:0000259" key="6">
    <source>
        <dbReference type="PROSITE" id="PS51253"/>
    </source>
</evidence>
<evidence type="ECO:0000259" key="5">
    <source>
        <dbReference type="PROSITE" id="PS50960"/>
    </source>
</evidence>
<evidence type="ECO:0000313" key="7">
    <source>
        <dbReference type="Ensembl" id="ENSPSIP00000001782.1"/>
    </source>
</evidence>
<feature type="domain" description="HTH psq-type" evidence="5">
    <location>
        <begin position="12"/>
        <end position="63"/>
    </location>
</feature>
<name>K7F172_PELSI</name>
<dbReference type="InterPro" id="IPR004875">
    <property type="entry name" value="DDE_SF_endonuclease_dom"/>
</dbReference>
<dbReference type="InterPro" id="IPR009057">
    <property type="entry name" value="Homeodomain-like_sf"/>
</dbReference>
<keyword evidence="3 4" id="KW-0539">Nucleus</keyword>
<dbReference type="InterPro" id="IPR050863">
    <property type="entry name" value="CenT-Element_Derived"/>
</dbReference>
<dbReference type="AlphaFoldDB" id="K7F172"/>
<evidence type="ECO:0000256" key="2">
    <source>
        <dbReference type="ARBA" id="ARBA00023125"/>
    </source>
</evidence>
<dbReference type="SUPFAM" id="SSF46689">
    <property type="entry name" value="Homeodomain-like"/>
    <property type="match status" value="2"/>
</dbReference>
<evidence type="ECO:0000256" key="4">
    <source>
        <dbReference type="PROSITE-ProRule" id="PRU00320"/>
    </source>
</evidence>
<keyword evidence="2 4" id="KW-0238">DNA-binding</keyword>
<dbReference type="GO" id="GO:0005634">
    <property type="term" value="C:nucleus"/>
    <property type="evidence" value="ECO:0007669"/>
    <property type="project" value="UniProtKB-SubCell"/>
</dbReference>
<dbReference type="PROSITE" id="PS51253">
    <property type="entry name" value="HTH_CENPB"/>
    <property type="match status" value="1"/>
</dbReference>
<keyword evidence="8" id="KW-1185">Reference proteome</keyword>
<dbReference type="eggNOG" id="KOG3105">
    <property type="taxonomic scope" value="Eukaryota"/>
</dbReference>
<evidence type="ECO:0000256" key="1">
    <source>
        <dbReference type="ARBA" id="ARBA00004123"/>
    </source>
</evidence>
<reference evidence="7" key="3">
    <citation type="submission" date="2025-08" db="UniProtKB">
        <authorList>
            <consortium name="Ensembl"/>
        </authorList>
    </citation>
    <scope>IDENTIFICATION</scope>
</reference>
<sequence length="552" mass="63038">MADKQTSKGSDTPERRKRKAINFEMKLDILKRAEKGETQSQIGYAFGLNRSTIATIIKDKARILEHVKGSALMHSTIITKKRSGIISDMEKLLILWLEDQHQRKVPVSVMLIQEKALSLYKDLKKNLGENARDVEPFVASRGWFNRFKARANLHNIKVSGEAASADEKAASAFLETFAATIKEGNYSAHQVFNVEETELFWKKMPERTYISKEEKTMPGFKAAKDHLILLLGGNAAGDFKIKPLLVYHSETPRAFKGVTKAALPVVWKSSHKAWVTLVIFEDWFFHHFVPEVKLYCAKNNIPFRILLVLNHAPGHPVSLDDFHPDIKVVFIPPNTSSLLQPMDQGATRLFKAYYTRRIFAQAIKTIKGEEASTFKDFWRGYNMYAAVKNIGESWHEVMQTSINRIWKKLYPQFVNDFKGFEETLKNVIENIIEMGKELDFDLEVYDVEELLDSHAEDLSNDDLVHLEAQKVAEEEAAALWADTPPSKRFTVKKMSEAFQMIEGAMALFEEQDPNSFRFASVSRAVRNALTCYREIYLEKKVPDFKGTSAISL</sequence>
<reference evidence="8" key="1">
    <citation type="submission" date="2011-10" db="EMBL/GenBank/DDBJ databases">
        <authorList>
            <consortium name="Soft-shell Turtle Genome Consortium"/>
        </authorList>
    </citation>
    <scope>NUCLEOTIDE SEQUENCE [LARGE SCALE GENOMIC DNA]</scope>
    <source>
        <strain evidence="8">Daiwa-1</strain>
    </source>
</reference>
<reference evidence="8" key="2">
    <citation type="journal article" date="2013" name="Nat. Genet.">
        <title>The draft genomes of soft-shell turtle and green sea turtle yield insights into the development and evolution of the turtle-specific body plan.</title>
        <authorList>
            <person name="Wang Z."/>
            <person name="Pascual-Anaya J."/>
            <person name="Zadissa A."/>
            <person name="Li W."/>
            <person name="Niimura Y."/>
            <person name="Huang Z."/>
            <person name="Li C."/>
            <person name="White S."/>
            <person name="Xiong Z."/>
            <person name="Fang D."/>
            <person name="Wang B."/>
            <person name="Ming Y."/>
            <person name="Chen Y."/>
            <person name="Zheng Y."/>
            <person name="Kuraku S."/>
            <person name="Pignatelli M."/>
            <person name="Herrero J."/>
            <person name="Beal K."/>
            <person name="Nozawa M."/>
            <person name="Li Q."/>
            <person name="Wang J."/>
            <person name="Zhang H."/>
            <person name="Yu L."/>
            <person name="Shigenobu S."/>
            <person name="Wang J."/>
            <person name="Liu J."/>
            <person name="Flicek P."/>
            <person name="Searle S."/>
            <person name="Wang J."/>
            <person name="Kuratani S."/>
            <person name="Yin Y."/>
            <person name="Aken B."/>
            <person name="Zhang G."/>
            <person name="Irie N."/>
        </authorList>
    </citation>
    <scope>NUCLEOTIDE SEQUENCE [LARGE SCALE GENOMIC DNA]</scope>
    <source>
        <strain evidence="8">Daiwa-1</strain>
    </source>
</reference>
<dbReference type="Gene3D" id="1.10.10.60">
    <property type="entry name" value="Homeodomain-like"/>
    <property type="match status" value="2"/>
</dbReference>
<reference evidence="7" key="4">
    <citation type="submission" date="2025-09" db="UniProtKB">
        <authorList>
            <consortium name="Ensembl"/>
        </authorList>
    </citation>
    <scope>IDENTIFICATION</scope>
</reference>
<dbReference type="Proteomes" id="UP000007267">
    <property type="component" value="Unassembled WGS sequence"/>
</dbReference>
<dbReference type="OrthoDB" id="125347at2759"/>